<evidence type="ECO:0000259" key="7">
    <source>
        <dbReference type="PROSITE" id="PS50888"/>
    </source>
</evidence>
<accession>A0A168MMX8</accession>
<sequence length="384" mass="42334">MPNDNSYLIDYGHPYTAPQVDPSHSGSYQQQEQVTFEPTAQSFVVDMKSMMYAQLQEINSNTMTGMVTASPGIACFPPHEPGFFSTPNSDMMGLCTTSAESTLPGSSSRSTTSTDVTTTTTNAMTVSSSATTLSSSPSYNWTPTPSPTTTPSTSLNAINGSHLLPPESSIGLSYMSPQSPSLSQANYVNQDSPSANTIYQQPDQHHHHQHQQPHQQYMHSNQSNALGYPSFMPMPNSQQPHCPSNSTVSASCDTDLPVKASTNDTQPDPLTDEKSKKHDADSCDLSNSSASSNTELRRQIHIQSEQKRRAQIKDGFEELRNELPTCLNKKMSKVTLLHRTVQHIQHLKTTEVNILNELERLMNENNHLRKFQETTIHASGFTNK</sequence>
<keyword evidence="9" id="KW-1185">Reference proteome</keyword>
<evidence type="ECO:0000256" key="1">
    <source>
        <dbReference type="ARBA" id="ARBA00004123"/>
    </source>
</evidence>
<dbReference type="PANTHER" id="PTHR15741:SF27">
    <property type="entry name" value="TRANSCRIPTION FACTOR AP-4"/>
    <property type="match status" value="1"/>
</dbReference>
<dbReference type="OMA" id="ACFPPHE"/>
<feature type="compositionally biased region" description="Basic and acidic residues" evidence="6">
    <location>
        <begin position="271"/>
        <end position="281"/>
    </location>
</feature>
<dbReference type="AlphaFoldDB" id="A0A168MMX8"/>
<comment type="subcellular location">
    <subcellularLocation>
        <location evidence="1">Nucleus</location>
    </subcellularLocation>
</comment>
<feature type="domain" description="BHLH" evidence="7">
    <location>
        <begin position="296"/>
        <end position="347"/>
    </location>
</feature>
<evidence type="ECO:0000256" key="4">
    <source>
        <dbReference type="ARBA" id="ARBA00023163"/>
    </source>
</evidence>
<dbReference type="OrthoDB" id="5778525at2759"/>
<dbReference type="Gene3D" id="4.10.280.10">
    <property type="entry name" value="Helix-loop-helix DNA-binding domain"/>
    <property type="match status" value="1"/>
</dbReference>
<dbReference type="SUPFAM" id="SSF47459">
    <property type="entry name" value="HLH, helix-loop-helix DNA-binding domain"/>
    <property type="match status" value="1"/>
</dbReference>
<proteinExistence type="predicted"/>
<dbReference type="GO" id="GO:0005634">
    <property type="term" value="C:nucleus"/>
    <property type="evidence" value="ECO:0007669"/>
    <property type="project" value="UniProtKB-SubCell"/>
</dbReference>
<dbReference type="GO" id="GO:0046983">
    <property type="term" value="F:protein dimerization activity"/>
    <property type="evidence" value="ECO:0007669"/>
    <property type="project" value="InterPro"/>
</dbReference>
<evidence type="ECO:0000256" key="3">
    <source>
        <dbReference type="ARBA" id="ARBA00023125"/>
    </source>
</evidence>
<dbReference type="CDD" id="cd11405">
    <property type="entry name" value="bHLHzip_MLXIP_like"/>
    <property type="match status" value="1"/>
</dbReference>
<evidence type="ECO:0000313" key="9">
    <source>
        <dbReference type="Proteomes" id="UP000078561"/>
    </source>
</evidence>
<feature type="region of interest" description="Disordered" evidence="6">
    <location>
        <begin position="99"/>
        <end position="307"/>
    </location>
</feature>
<dbReference type="InterPro" id="IPR011598">
    <property type="entry name" value="bHLH_dom"/>
</dbReference>
<keyword evidence="2" id="KW-0805">Transcription regulation</keyword>
<keyword evidence="3" id="KW-0238">DNA-binding</keyword>
<feature type="compositionally biased region" description="Low complexity" evidence="6">
    <location>
        <begin position="283"/>
        <end position="293"/>
    </location>
</feature>
<feature type="compositionally biased region" description="Polar residues" evidence="6">
    <location>
        <begin position="175"/>
        <end position="199"/>
    </location>
</feature>
<dbReference type="Pfam" id="PF00010">
    <property type="entry name" value="HLH"/>
    <property type="match status" value="1"/>
</dbReference>
<name>A0A168MMX8_ABSGL</name>
<evidence type="ECO:0000256" key="5">
    <source>
        <dbReference type="ARBA" id="ARBA00023242"/>
    </source>
</evidence>
<dbReference type="STRING" id="4829.A0A168MMX8"/>
<dbReference type="GO" id="GO:0000981">
    <property type="term" value="F:DNA-binding transcription factor activity, RNA polymerase II-specific"/>
    <property type="evidence" value="ECO:0007669"/>
    <property type="project" value="TreeGrafter"/>
</dbReference>
<feature type="compositionally biased region" description="Polar residues" evidence="6">
    <location>
        <begin position="235"/>
        <end position="252"/>
    </location>
</feature>
<dbReference type="InterPro" id="IPR052207">
    <property type="entry name" value="Max-like/E-box_TFs"/>
</dbReference>
<evidence type="ECO:0000256" key="6">
    <source>
        <dbReference type="SAM" id="MobiDB-lite"/>
    </source>
</evidence>
<evidence type="ECO:0000313" key="8">
    <source>
        <dbReference type="EMBL" id="SAL98849.1"/>
    </source>
</evidence>
<keyword evidence="4" id="KW-0804">Transcription</keyword>
<keyword evidence="5" id="KW-0539">Nucleus</keyword>
<dbReference type="EMBL" id="LT552359">
    <property type="protein sequence ID" value="SAL98849.1"/>
    <property type="molecule type" value="Genomic_DNA"/>
</dbReference>
<dbReference type="SMART" id="SM00353">
    <property type="entry name" value="HLH"/>
    <property type="match status" value="1"/>
</dbReference>
<reference evidence="8" key="1">
    <citation type="submission" date="2016-04" db="EMBL/GenBank/DDBJ databases">
        <authorList>
            <person name="Evans L.H."/>
            <person name="Alamgir A."/>
            <person name="Owens N."/>
            <person name="Weber N.D."/>
            <person name="Virtaneva K."/>
            <person name="Barbian K."/>
            <person name="Babar A."/>
            <person name="Rosenke K."/>
        </authorList>
    </citation>
    <scope>NUCLEOTIDE SEQUENCE [LARGE SCALE GENOMIC DNA]</scope>
    <source>
        <strain evidence="8">CBS 101.48</strain>
    </source>
</reference>
<dbReference type="PROSITE" id="PS50888">
    <property type="entry name" value="BHLH"/>
    <property type="match status" value="1"/>
</dbReference>
<dbReference type="PANTHER" id="PTHR15741">
    <property type="entry name" value="BASIC HELIX-LOOP-HELIX ZIP TRANSCRIPTION FACTOR"/>
    <property type="match status" value="1"/>
</dbReference>
<feature type="compositionally biased region" description="Low complexity" evidence="6">
    <location>
        <begin position="101"/>
        <end position="154"/>
    </location>
</feature>
<gene>
    <name evidence="8" type="primary">ABSGL_04414.1 scaffold 5409</name>
</gene>
<protein>
    <recommendedName>
        <fullName evidence="7">BHLH domain-containing protein</fullName>
    </recommendedName>
</protein>
<dbReference type="InParanoid" id="A0A168MMX8"/>
<evidence type="ECO:0000256" key="2">
    <source>
        <dbReference type="ARBA" id="ARBA00023015"/>
    </source>
</evidence>
<dbReference type="InterPro" id="IPR036638">
    <property type="entry name" value="HLH_DNA-bd_sf"/>
</dbReference>
<dbReference type="Proteomes" id="UP000078561">
    <property type="component" value="Unassembled WGS sequence"/>
</dbReference>
<dbReference type="GO" id="GO:0000978">
    <property type="term" value="F:RNA polymerase II cis-regulatory region sequence-specific DNA binding"/>
    <property type="evidence" value="ECO:0007669"/>
    <property type="project" value="TreeGrafter"/>
</dbReference>
<organism evidence="8">
    <name type="scientific">Absidia glauca</name>
    <name type="common">Pin mould</name>
    <dbReference type="NCBI Taxonomy" id="4829"/>
    <lineage>
        <taxon>Eukaryota</taxon>
        <taxon>Fungi</taxon>
        <taxon>Fungi incertae sedis</taxon>
        <taxon>Mucoromycota</taxon>
        <taxon>Mucoromycotina</taxon>
        <taxon>Mucoromycetes</taxon>
        <taxon>Mucorales</taxon>
        <taxon>Cunninghamellaceae</taxon>
        <taxon>Absidia</taxon>
    </lineage>
</organism>